<feature type="transmembrane region" description="Helical" evidence="1">
    <location>
        <begin position="458"/>
        <end position="477"/>
    </location>
</feature>
<organism evidence="2 3">
    <name type="scientific">Catenovulum agarivorans DS-2</name>
    <dbReference type="NCBI Taxonomy" id="1328313"/>
    <lineage>
        <taxon>Bacteria</taxon>
        <taxon>Pseudomonadati</taxon>
        <taxon>Pseudomonadota</taxon>
        <taxon>Gammaproteobacteria</taxon>
        <taxon>Alteromonadales</taxon>
        <taxon>Alteromonadaceae</taxon>
        <taxon>Catenovulum</taxon>
    </lineage>
</organism>
<dbReference type="GO" id="GO:0042910">
    <property type="term" value="F:xenobiotic transmembrane transporter activity"/>
    <property type="evidence" value="ECO:0007669"/>
    <property type="project" value="TreeGrafter"/>
</dbReference>
<dbReference type="GO" id="GO:0005886">
    <property type="term" value="C:plasma membrane"/>
    <property type="evidence" value="ECO:0007669"/>
    <property type="project" value="TreeGrafter"/>
</dbReference>
<dbReference type="Gene3D" id="3.30.70.1430">
    <property type="entry name" value="Multidrug efflux transporter AcrB pore domain"/>
    <property type="match status" value="2"/>
</dbReference>
<dbReference type="SUPFAM" id="SSF82693">
    <property type="entry name" value="Multidrug efflux transporter AcrB pore domain, PN1, PN2, PC1 and PC2 subdomains"/>
    <property type="match status" value="2"/>
</dbReference>
<dbReference type="STRING" id="1328313.DS2_18760"/>
<evidence type="ECO:0000256" key="1">
    <source>
        <dbReference type="SAM" id="Phobius"/>
    </source>
</evidence>
<dbReference type="OrthoDB" id="5287122at2"/>
<dbReference type="PATRIC" id="fig|1328313.3.peg.3830"/>
<dbReference type="InterPro" id="IPR027463">
    <property type="entry name" value="AcrB_DN_DC_subdom"/>
</dbReference>
<dbReference type="RefSeq" id="WP_035016601.1">
    <property type="nucleotide sequence ID" value="NZ_ARZY01000063.1"/>
</dbReference>
<dbReference type="SUPFAM" id="SSF82866">
    <property type="entry name" value="Multidrug efflux transporter AcrB transmembrane domain"/>
    <property type="match status" value="2"/>
</dbReference>
<feature type="transmembrane region" description="Helical" evidence="1">
    <location>
        <begin position="529"/>
        <end position="549"/>
    </location>
</feature>
<comment type="caution">
    <text evidence="2">The sequence shown here is derived from an EMBL/GenBank/DDBJ whole genome shotgun (WGS) entry which is preliminary data.</text>
</comment>
<keyword evidence="1" id="KW-0812">Transmembrane</keyword>
<keyword evidence="1" id="KW-1133">Transmembrane helix</keyword>
<keyword evidence="3" id="KW-1185">Reference proteome</keyword>
<dbReference type="AlphaFoldDB" id="W7QRY8"/>
<protein>
    <submittedName>
        <fullName evidence="2">Acriflavin resistance protein</fullName>
    </submittedName>
</protein>
<reference evidence="2 3" key="1">
    <citation type="journal article" date="2014" name="Genome Announc.">
        <title>Draft Genome Sequence of the Agar-Degrading Bacterium Catenovulum sp. Strain DS-2, Isolated from Intestines of Haliotis diversicolor.</title>
        <authorList>
            <person name="Shan D."/>
            <person name="Li X."/>
            <person name="Gu Z."/>
            <person name="Wei G."/>
            <person name="Gao Z."/>
            <person name="Shao Z."/>
        </authorList>
    </citation>
    <scope>NUCLEOTIDE SEQUENCE [LARGE SCALE GENOMIC DNA]</scope>
    <source>
        <strain evidence="2 3">DS-2</strain>
    </source>
</reference>
<dbReference type="Gene3D" id="1.20.1640.10">
    <property type="entry name" value="Multidrug efflux transporter AcrB transmembrane domain"/>
    <property type="match status" value="2"/>
</dbReference>
<feature type="transmembrane region" description="Helical" evidence="1">
    <location>
        <begin position="16"/>
        <end position="36"/>
    </location>
</feature>
<dbReference type="PANTHER" id="PTHR32063">
    <property type="match status" value="1"/>
</dbReference>
<dbReference type="SUPFAM" id="SSF82714">
    <property type="entry name" value="Multidrug efflux transporter AcrB TolC docking domain, DN and DC subdomains"/>
    <property type="match status" value="2"/>
</dbReference>
<feature type="transmembrane region" description="Helical" evidence="1">
    <location>
        <begin position="926"/>
        <end position="945"/>
    </location>
</feature>
<evidence type="ECO:0000313" key="2">
    <source>
        <dbReference type="EMBL" id="EWH08165.1"/>
    </source>
</evidence>
<accession>W7QRY8</accession>
<feature type="transmembrane region" description="Helical" evidence="1">
    <location>
        <begin position="331"/>
        <end position="350"/>
    </location>
</feature>
<feature type="transmembrane region" description="Helical" evidence="1">
    <location>
        <begin position="894"/>
        <end position="914"/>
    </location>
</feature>
<feature type="transmembrane region" description="Helical" evidence="1">
    <location>
        <begin position="357"/>
        <end position="376"/>
    </location>
</feature>
<sequence>MDTNKGIISWFARNSVAANLLMLFIIVGGLLTSLTISKQMFPLFEINWINIDTSYPGAAPQEVSEGITIKMEEALESVQGLKRVMSFSNRGHSHFAIEVDDSYDPEQVLDEVKLQIDSISSFPDGMERPIIRRAKPRQEVMYISLYGPLSSAQLKELGRTIHDEIRNLPKINVTDYYSGLNYEISIEVSQDKLREYGLSFVDVSNAIRSFSANRSAGQIRTENGYVSVRVENQAYRGFEFEQLPLINLPDGTQIKLGDVATINDGFVEGIQYSKFNGENAVTIFVGAAPDQNISDIANIVNQYIDEKRQTLPQSVHIEPWVDLTYYLDGRLNMMLTNMLTGGLLVFLILGLTLRLKLAFWVMMGLPISFLGALLFLPMESIDVTINVVSLFGFILVLGVVVDDAIVIGESIQAETEKSGSTLDNVIRGAQRVAVPATFGVLTTIAAFVPMVMDDGPSAAFSQAIGFVVILCLIFSLVESKLILPAHLAGMKPKSHNKYNPFDYCRGYVDRGIKSFVENYYQPFIQFAVYYRYAVLTVFIAILMISVGLLQGGLVRFVGTPKIPHDFPTIQIEMNSSTAESDTLKAALSVEHMLLRLDEQVKADNNGYGMIGNMSVDLRSRTTAHLQVKLVDPEIRPIDPFEFSAMWRENMPEIPGLKTLTVRDALFGGGMNDGDISFRLLSTDGQTLRQAGNELKQKLATLAGVSEINDSWEVSTDEIQFELKPLAYSLGLTLSDVASQVSFALYGLEAQRILRNGDEIRVMVRYPKEERKAVSQIYQVLIRTPQGGEIPLSQLANVKVVDGVNTIRRENGSRTLVVWANVDSKVAEAHKIAGDISGNFLPEMLRKYPTVRSELAGSIKEQMDSLNEQARNFILSMLVIYALLAIPLKSYSQPALIMTVIPFGVIGAMFGHMLLGQDLSSQSVFGIIAASGVVINDSLVMVDFVNKARQRGLSIKQAVIESGGRRFRAIMLTSLTTFIGLIPIISETSLQAKIVIPMAVSLAFGVLFATFITLIMIPCLYVVLEDLKALVRRKKTPTEDNSQQLVI</sequence>
<gene>
    <name evidence="2" type="ORF">DS2_18760</name>
</gene>
<dbReference type="Gene3D" id="3.30.2090.10">
    <property type="entry name" value="Multidrug efflux transporter AcrB TolC docking domain, DN and DC subdomains"/>
    <property type="match status" value="2"/>
</dbReference>
<dbReference type="InterPro" id="IPR001036">
    <property type="entry name" value="Acrflvin-R"/>
</dbReference>
<dbReference type="Proteomes" id="UP000019276">
    <property type="component" value="Unassembled WGS sequence"/>
</dbReference>
<feature type="transmembrane region" description="Helical" evidence="1">
    <location>
        <begin position="432"/>
        <end position="452"/>
    </location>
</feature>
<dbReference type="eggNOG" id="COG0841">
    <property type="taxonomic scope" value="Bacteria"/>
</dbReference>
<keyword evidence="1" id="KW-0472">Membrane</keyword>
<feature type="transmembrane region" description="Helical" evidence="1">
    <location>
        <begin position="966"/>
        <end position="985"/>
    </location>
</feature>
<feature type="transmembrane region" description="Helical" evidence="1">
    <location>
        <begin position="997"/>
        <end position="1023"/>
    </location>
</feature>
<feature type="transmembrane region" description="Helical" evidence="1">
    <location>
        <begin position="869"/>
        <end position="887"/>
    </location>
</feature>
<dbReference type="PANTHER" id="PTHR32063:SF33">
    <property type="entry name" value="RND SUPERFAMILY EFFLUX PUMP PERMEASE COMPONENT"/>
    <property type="match status" value="1"/>
</dbReference>
<feature type="transmembrane region" description="Helical" evidence="1">
    <location>
        <begin position="388"/>
        <end position="411"/>
    </location>
</feature>
<name>W7QRY8_9ALTE</name>
<dbReference type="Gene3D" id="3.30.70.1440">
    <property type="entry name" value="Multidrug efflux transporter AcrB pore domain"/>
    <property type="match status" value="1"/>
</dbReference>
<dbReference type="Gene3D" id="3.30.70.1320">
    <property type="entry name" value="Multidrug efflux transporter AcrB pore domain like"/>
    <property type="match status" value="1"/>
</dbReference>
<dbReference type="EMBL" id="ARZY01000063">
    <property type="protein sequence ID" value="EWH08165.1"/>
    <property type="molecule type" value="Genomic_DNA"/>
</dbReference>
<evidence type="ECO:0000313" key="3">
    <source>
        <dbReference type="Proteomes" id="UP000019276"/>
    </source>
</evidence>
<dbReference type="PRINTS" id="PR00702">
    <property type="entry name" value="ACRIFLAVINRP"/>
</dbReference>
<dbReference type="Pfam" id="PF00873">
    <property type="entry name" value="ACR_tran"/>
    <property type="match status" value="1"/>
</dbReference>
<proteinExistence type="predicted"/>